<protein>
    <submittedName>
        <fullName evidence="1">Uncharacterized protein</fullName>
    </submittedName>
</protein>
<comment type="caution">
    <text evidence="1">The sequence shown here is derived from an EMBL/GenBank/DDBJ whole genome shotgun (WGS) entry which is preliminary data.</text>
</comment>
<gene>
    <name evidence="1" type="ORF">DBR06_SOUSAS7910076</name>
</gene>
<name>A0A484H0M1_SOUCH</name>
<evidence type="ECO:0000313" key="1">
    <source>
        <dbReference type="EMBL" id="TEA41399.1"/>
    </source>
</evidence>
<reference evidence="1 2" key="1">
    <citation type="journal article" date="2018" name="Genomics">
        <title>Molecular footprints of inshore aquatic adaptation in Indo-Pacific humpback dolphin (Sousa chinensis).</title>
        <authorList>
            <person name="Ming Y."/>
            <person name="Jian J."/>
            <person name="Yu F."/>
            <person name="Yu X."/>
            <person name="Wang J."/>
            <person name="Liu W."/>
        </authorList>
    </citation>
    <scope>NUCLEOTIDE SEQUENCE [LARGE SCALE GENOMIC DNA]</scope>
    <source>
        <strain evidence="1">MY-2018</strain>
        <tissue evidence="1">Skin</tissue>
    </source>
</reference>
<proteinExistence type="predicted"/>
<evidence type="ECO:0000313" key="2">
    <source>
        <dbReference type="Proteomes" id="UP000295264"/>
    </source>
</evidence>
<accession>A0A484H0M1</accession>
<feature type="non-terminal residue" evidence="1">
    <location>
        <position position="1"/>
    </location>
</feature>
<keyword evidence="2" id="KW-1185">Reference proteome</keyword>
<sequence>SLVVQWLRLHAPNAGGPGLIPDWGTRSHMPQLKIPHAATKTQCS</sequence>
<organism evidence="1 2">
    <name type="scientific">Sousa chinensis</name>
    <name type="common">Indo-pacific humpbacked dolphin</name>
    <name type="synonym">Steno chinensis</name>
    <dbReference type="NCBI Taxonomy" id="103600"/>
    <lineage>
        <taxon>Eukaryota</taxon>
        <taxon>Metazoa</taxon>
        <taxon>Chordata</taxon>
        <taxon>Craniata</taxon>
        <taxon>Vertebrata</taxon>
        <taxon>Euteleostomi</taxon>
        <taxon>Mammalia</taxon>
        <taxon>Eutheria</taxon>
        <taxon>Laurasiatheria</taxon>
        <taxon>Artiodactyla</taxon>
        <taxon>Whippomorpha</taxon>
        <taxon>Cetacea</taxon>
        <taxon>Odontoceti</taxon>
        <taxon>Delphinidae</taxon>
        <taxon>Sousa</taxon>
    </lineage>
</organism>
<feature type="non-terminal residue" evidence="1">
    <location>
        <position position="44"/>
    </location>
</feature>
<dbReference type="Proteomes" id="UP000295264">
    <property type="component" value="Unassembled WGS sequence"/>
</dbReference>
<dbReference type="EMBL" id="QWLN02001426">
    <property type="protein sequence ID" value="TEA41399.1"/>
    <property type="molecule type" value="Genomic_DNA"/>
</dbReference>
<dbReference type="AlphaFoldDB" id="A0A484H0M1"/>